<accession>A0A072TZ57</accession>
<evidence type="ECO:0000256" key="1">
    <source>
        <dbReference type="SAM" id="Phobius"/>
    </source>
</evidence>
<keyword evidence="1" id="KW-0812">Transmembrane</keyword>
<feature type="domain" description="Late nodulin" evidence="2">
    <location>
        <begin position="1"/>
        <end position="25"/>
    </location>
</feature>
<keyword evidence="1" id="KW-1133">Transmembrane helix</keyword>
<dbReference type="EMBL" id="CM001223">
    <property type="protein sequence ID" value="KEH22722.1"/>
    <property type="molecule type" value="Genomic_DNA"/>
</dbReference>
<keyword evidence="1" id="KW-0472">Membrane</keyword>
<dbReference type="HOGENOM" id="CLU_217000_0_1_1"/>
<proteinExistence type="predicted"/>
<feature type="transmembrane region" description="Helical" evidence="1">
    <location>
        <begin position="7"/>
        <end position="24"/>
    </location>
</feature>
<evidence type="ECO:0000313" key="3">
    <source>
        <dbReference type="EMBL" id="KEH22722.1"/>
    </source>
</evidence>
<gene>
    <name evidence="3" type="ordered locus">MTR_7g056597</name>
</gene>
<dbReference type="EnsemblPlants" id="KEH22722">
    <property type="protein sequence ID" value="KEH22722"/>
    <property type="gene ID" value="MTR_7g056597"/>
</dbReference>
<evidence type="ECO:0000259" key="2">
    <source>
        <dbReference type="Pfam" id="PF07127"/>
    </source>
</evidence>
<sequence length="29" mass="3462">MVEIVKFVYVMIIFLYLFLVSINLDDNPL</sequence>
<dbReference type="Pfam" id="PF07127">
    <property type="entry name" value="Nodulin_late"/>
    <property type="match status" value="1"/>
</dbReference>
<dbReference type="InterPro" id="IPR009810">
    <property type="entry name" value="Nodulin_late_dom"/>
</dbReference>
<reference evidence="3 5" key="2">
    <citation type="journal article" date="2014" name="BMC Genomics">
        <title>An improved genome release (version Mt4.0) for the model legume Medicago truncatula.</title>
        <authorList>
            <person name="Tang H."/>
            <person name="Krishnakumar V."/>
            <person name="Bidwell S."/>
            <person name="Rosen B."/>
            <person name="Chan A."/>
            <person name="Zhou S."/>
            <person name="Gentzbittel L."/>
            <person name="Childs K.L."/>
            <person name="Yandell M."/>
            <person name="Gundlach H."/>
            <person name="Mayer K.F."/>
            <person name="Schwartz D.C."/>
            <person name="Town C.D."/>
        </authorList>
    </citation>
    <scope>GENOME REANNOTATION</scope>
    <source>
        <strain evidence="3">A17</strain>
        <strain evidence="4 5">cv. Jemalong A17</strain>
    </source>
</reference>
<evidence type="ECO:0000313" key="5">
    <source>
        <dbReference type="Proteomes" id="UP000002051"/>
    </source>
</evidence>
<reference evidence="3 5" key="1">
    <citation type="journal article" date="2011" name="Nature">
        <title>The Medicago genome provides insight into the evolution of rhizobial symbioses.</title>
        <authorList>
            <person name="Young N.D."/>
            <person name="Debelle F."/>
            <person name="Oldroyd G.E."/>
            <person name="Geurts R."/>
            <person name="Cannon S.B."/>
            <person name="Udvardi M.K."/>
            <person name="Benedito V.A."/>
            <person name="Mayer K.F."/>
            <person name="Gouzy J."/>
            <person name="Schoof H."/>
            <person name="Van de Peer Y."/>
            <person name="Proost S."/>
            <person name="Cook D.R."/>
            <person name="Meyers B.C."/>
            <person name="Spannagl M."/>
            <person name="Cheung F."/>
            <person name="De Mita S."/>
            <person name="Krishnakumar V."/>
            <person name="Gundlach H."/>
            <person name="Zhou S."/>
            <person name="Mudge J."/>
            <person name="Bharti A.K."/>
            <person name="Murray J.D."/>
            <person name="Naoumkina M.A."/>
            <person name="Rosen B."/>
            <person name="Silverstein K.A."/>
            <person name="Tang H."/>
            <person name="Rombauts S."/>
            <person name="Zhao P.X."/>
            <person name="Zhou P."/>
            <person name="Barbe V."/>
            <person name="Bardou P."/>
            <person name="Bechner M."/>
            <person name="Bellec A."/>
            <person name="Berger A."/>
            <person name="Berges H."/>
            <person name="Bidwell S."/>
            <person name="Bisseling T."/>
            <person name="Choisne N."/>
            <person name="Couloux A."/>
            <person name="Denny R."/>
            <person name="Deshpande S."/>
            <person name="Dai X."/>
            <person name="Doyle J.J."/>
            <person name="Dudez A.M."/>
            <person name="Farmer A.D."/>
            <person name="Fouteau S."/>
            <person name="Franken C."/>
            <person name="Gibelin C."/>
            <person name="Gish J."/>
            <person name="Goldstein S."/>
            <person name="Gonzalez A.J."/>
            <person name="Green P.J."/>
            <person name="Hallab A."/>
            <person name="Hartog M."/>
            <person name="Hua A."/>
            <person name="Humphray S.J."/>
            <person name="Jeong D.H."/>
            <person name="Jing Y."/>
            <person name="Jocker A."/>
            <person name="Kenton S.M."/>
            <person name="Kim D.J."/>
            <person name="Klee K."/>
            <person name="Lai H."/>
            <person name="Lang C."/>
            <person name="Lin S."/>
            <person name="Macmil S.L."/>
            <person name="Magdelenat G."/>
            <person name="Matthews L."/>
            <person name="McCorrison J."/>
            <person name="Monaghan E.L."/>
            <person name="Mun J.H."/>
            <person name="Najar F.Z."/>
            <person name="Nicholson C."/>
            <person name="Noirot C."/>
            <person name="O'Bleness M."/>
            <person name="Paule C.R."/>
            <person name="Poulain J."/>
            <person name="Prion F."/>
            <person name="Qin B."/>
            <person name="Qu C."/>
            <person name="Retzel E.F."/>
            <person name="Riddle C."/>
            <person name="Sallet E."/>
            <person name="Samain S."/>
            <person name="Samson N."/>
            <person name="Sanders I."/>
            <person name="Saurat O."/>
            <person name="Scarpelli C."/>
            <person name="Schiex T."/>
            <person name="Segurens B."/>
            <person name="Severin A.J."/>
            <person name="Sherrier D.J."/>
            <person name="Shi R."/>
            <person name="Sims S."/>
            <person name="Singer S.R."/>
            <person name="Sinharoy S."/>
            <person name="Sterck L."/>
            <person name="Viollet A."/>
            <person name="Wang B.B."/>
            <person name="Wang K."/>
            <person name="Wang M."/>
            <person name="Wang X."/>
            <person name="Warfsmann J."/>
            <person name="Weissenbach J."/>
            <person name="White D.D."/>
            <person name="White J.D."/>
            <person name="Wiley G.B."/>
            <person name="Wincker P."/>
            <person name="Xing Y."/>
            <person name="Yang L."/>
            <person name="Yao Z."/>
            <person name="Ying F."/>
            <person name="Zhai J."/>
            <person name="Zhou L."/>
            <person name="Zuber A."/>
            <person name="Denarie J."/>
            <person name="Dixon R.A."/>
            <person name="May G.D."/>
            <person name="Schwartz D.C."/>
            <person name="Rogers J."/>
            <person name="Quetier F."/>
            <person name="Town C.D."/>
            <person name="Roe B.A."/>
        </authorList>
    </citation>
    <scope>NUCLEOTIDE SEQUENCE [LARGE SCALE GENOMIC DNA]</scope>
    <source>
        <strain evidence="3">A17</strain>
        <strain evidence="4 5">cv. Jemalong A17</strain>
    </source>
</reference>
<dbReference type="Proteomes" id="UP000002051">
    <property type="component" value="Unassembled WGS sequence"/>
</dbReference>
<dbReference type="AlphaFoldDB" id="A0A072TZ57"/>
<reference evidence="4" key="3">
    <citation type="submission" date="2015-04" db="UniProtKB">
        <authorList>
            <consortium name="EnsemblPlants"/>
        </authorList>
    </citation>
    <scope>IDENTIFICATION</scope>
    <source>
        <strain evidence="4">cv. Jemalong A17</strain>
    </source>
</reference>
<dbReference type="GO" id="GO:0046872">
    <property type="term" value="F:metal ion binding"/>
    <property type="evidence" value="ECO:0007669"/>
    <property type="project" value="InterPro"/>
</dbReference>
<keyword evidence="5" id="KW-1185">Reference proteome</keyword>
<organism evidence="3 5">
    <name type="scientific">Medicago truncatula</name>
    <name type="common">Barrel medic</name>
    <name type="synonym">Medicago tribuloides</name>
    <dbReference type="NCBI Taxonomy" id="3880"/>
    <lineage>
        <taxon>Eukaryota</taxon>
        <taxon>Viridiplantae</taxon>
        <taxon>Streptophyta</taxon>
        <taxon>Embryophyta</taxon>
        <taxon>Tracheophyta</taxon>
        <taxon>Spermatophyta</taxon>
        <taxon>Magnoliopsida</taxon>
        <taxon>eudicotyledons</taxon>
        <taxon>Gunneridae</taxon>
        <taxon>Pentapetalae</taxon>
        <taxon>rosids</taxon>
        <taxon>fabids</taxon>
        <taxon>Fabales</taxon>
        <taxon>Fabaceae</taxon>
        <taxon>Papilionoideae</taxon>
        <taxon>50 kb inversion clade</taxon>
        <taxon>NPAAA clade</taxon>
        <taxon>Hologalegina</taxon>
        <taxon>IRL clade</taxon>
        <taxon>Trifolieae</taxon>
        <taxon>Medicago</taxon>
    </lineage>
</organism>
<evidence type="ECO:0000313" key="4">
    <source>
        <dbReference type="EnsemblPlants" id="KEH22722"/>
    </source>
</evidence>
<protein>
    <submittedName>
        <fullName evidence="3">LCR-like protein</fullName>
    </submittedName>
</protein>
<name>A0A072TZ57_MEDTR</name>